<dbReference type="PANTHER" id="PTHR32060:SF22">
    <property type="entry name" value="CARBOXYL-TERMINAL-PROCESSING PEPTIDASE 3, CHLOROPLASTIC"/>
    <property type="match status" value="1"/>
</dbReference>
<dbReference type="InterPro" id="IPR004447">
    <property type="entry name" value="Peptidase_S41A"/>
</dbReference>
<evidence type="ECO:0000256" key="1">
    <source>
        <dbReference type="ARBA" id="ARBA00009179"/>
    </source>
</evidence>
<dbReference type="GO" id="GO:0008236">
    <property type="term" value="F:serine-type peptidase activity"/>
    <property type="evidence" value="ECO:0007669"/>
    <property type="project" value="UniProtKB-KW"/>
</dbReference>
<dbReference type="InterPro" id="IPR041489">
    <property type="entry name" value="PDZ_6"/>
</dbReference>
<feature type="region of interest" description="Disordered" evidence="6">
    <location>
        <begin position="393"/>
        <end position="412"/>
    </location>
</feature>
<dbReference type="RefSeq" id="WP_090264729.1">
    <property type="nucleotide sequence ID" value="NZ_AP023321.1"/>
</dbReference>
<keyword evidence="2 5" id="KW-0645">Protease</keyword>
<reference evidence="9" key="1">
    <citation type="submission" date="2020-07" db="EMBL/GenBank/DDBJ databases">
        <title>Complete genome sequencing of Clostridia bacterium strain 12CBH8.</title>
        <authorList>
            <person name="Sakamoto M."/>
            <person name="Murakami T."/>
            <person name="Mori H."/>
        </authorList>
    </citation>
    <scope>NUCLEOTIDE SEQUENCE [LARGE SCALE GENOMIC DNA]</scope>
    <source>
        <strain evidence="9">12CBH8</strain>
    </source>
</reference>
<dbReference type="Proteomes" id="UP000593890">
    <property type="component" value="Chromosome"/>
</dbReference>
<dbReference type="CDD" id="cd06782">
    <property type="entry name" value="cpPDZ_CPP-like"/>
    <property type="match status" value="1"/>
</dbReference>
<dbReference type="InterPro" id="IPR001478">
    <property type="entry name" value="PDZ"/>
</dbReference>
<evidence type="ECO:0000313" key="8">
    <source>
        <dbReference type="EMBL" id="BCI61563.1"/>
    </source>
</evidence>
<evidence type="ECO:0000259" key="7">
    <source>
        <dbReference type="PROSITE" id="PS50106"/>
    </source>
</evidence>
<gene>
    <name evidence="8" type="ORF">C12CBH8_22020</name>
</gene>
<accession>A0A7I8D8M8</accession>
<dbReference type="PROSITE" id="PS50106">
    <property type="entry name" value="PDZ"/>
    <property type="match status" value="1"/>
</dbReference>
<dbReference type="PANTHER" id="PTHR32060">
    <property type="entry name" value="TAIL-SPECIFIC PROTEASE"/>
    <property type="match status" value="1"/>
</dbReference>
<dbReference type="NCBIfam" id="TIGR00225">
    <property type="entry name" value="prc"/>
    <property type="match status" value="1"/>
</dbReference>
<dbReference type="Gene3D" id="2.30.42.10">
    <property type="match status" value="1"/>
</dbReference>
<dbReference type="InterPro" id="IPR005151">
    <property type="entry name" value="Tail-specific_protease"/>
</dbReference>
<organism evidence="8 9">
    <name type="scientific">Solibaculum mannosilyticum</name>
    <dbReference type="NCBI Taxonomy" id="2780922"/>
    <lineage>
        <taxon>Bacteria</taxon>
        <taxon>Bacillati</taxon>
        <taxon>Bacillota</taxon>
        <taxon>Clostridia</taxon>
        <taxon>Eubacteriales</taxon>
        <taxon>Oscillospiraceae</taxon>
        <taxon>Solibaculum</taxon>
    </lineage>
</organism>
<evidence type="ECO:0000256" key="4">
    <source>
        <dbReference type="ARBA" id="ARBA00022825"/>
    </source>
</evidence>
<dbReference type="AlphaFoldDB" id="A0A7I8D8M8"/>
<evidence type="ECO:0000256" key="5">
    <source>
        <dbReference type="RuleBase" id="RU004404"/>
    </source>
</evidence>
<dbReference type="GO" id="GO:0004175">
    <property type="term" value="F:endopeptidase activity"/>
    <property type="evidence" value="ECO:0007669"/>
    <property type="project" value="TreeGrafter"/>
</dbReference>
<keyword evidence="4 5" id="KW-0720">Serine protease</keyword>
<dbReference type="InterPro" id="IPR029045">
    <property type="entry name" value="ClpP/crotonase-like_dom_sf"/>
</dbReference>
<dbReference type="Pfam" id="PF03572">
    <property type="entry name" value="Peptidase_S41"/>
    <property type="match status" value="1"/>
</dbReference>
<dbReference type="GO" id="GO:0007165">
    <property type="term" value="P:signal transduction"/>
    <property type="evidence" value="ECO:0007669"/>
    <property type="project" value="TreeGrafter"/>
</dbReference>
<keyword evidence="9" id="KW-1185">Reference proteome</keyword>
<dbReference type="KEGG" id="sman:C12CBH8_22020"/>
<keyword evidence="3 5" id="KW-0378">Hydrolase</keyword>
<dbReference type="SUPFAM" id="SSF52096">
    <property type="entry name" value="ClpP/crotonase"/>
    <property type="match status" value="1"/>
</dbReference>
<evidence type="ECO:0000313" key="9">
    <source>
        <dbReference type="Proteomes" id="UP000593890"/>
    </source>
</evidence>
<dbReference type="CDD" id="cd07560">
    <property type="entry name" value="Peptidase_S41_CPP"/>
    <property type="match status" value="1"/>
</dbReference>
<dbReference type="GO" id="GO:0030288">
    <property type="term" value="C:outer membrane-bounded periplasmic space"/>
    <property type="evidence" value="ECO:0007669"/>
    <property type="project" value="TreeGrafter"/>
</dbReference>
<dbReference type="SMART" id="SM00245">
    <property type="entry name" value="TSPc"/>
    <property type="match status" value="1"/>
</dbReference>
<dbReference type="Pfam" id="PF17820">
    <property type="entry name" value="PDZ_6"/>
    <property type="match status" value="1"/>
</dbReference>
<protein>
    <recommendedName>
        <fullName evidence="7">PDZ domain-containing protein</fullName>
    </recommendedName>
</protein>
<dbReference type="EMBL" id="AP023321">
    <property type="protein sequence ID" value="BCI61563.1"/>
    <property type="molecule type" value="Genomic_DNA"/>
</dbReference>
<comment type="similarity">
    <text evidence="1 5">Belongs to the peptidase S41A family.</text>
</comment>
<evidence type="ECO:0000256" key="6">
    <source>
        <dbReference type="SAM" id="MobiDB-lite"/>
    </source>
</evidence>
<evidence type="ECO:0000256" key="2">
    <source>
        <dbReference type="ARBA" id="ARBA00022670"/>
    </source>
</evidence>
<dbReference type="InterPro" id="IPR036034">
    <property type="entry name" value="PDZ_sf"/>
</dbReference>
<sequence length="412" mass="44158">MSKRIPLGLTIALVLLTAAISISVTMAVSLKQFNGKLDVGNQAAISLKLSEIDSKIRSEYMGAIDEANLQDHIAAGYIAGIGDRYASYYSVEETKDKLNSLAGSEVGLGLKVTQTSDGSVIVFDVMADAPAQKAGLQEGDVITEVEGQSVTGMTLYQVRDLLIGAVGTTANFTVARGEETIPFSILRENYTNVSVSYSVMDGIGYVSVDEFNESTDEQFIAAMEDLQGQGVSAVVFDMRNNLGGTLDSVAKSLDYLLPEGPIVYKTAKNSSREVLYSSDAEEVELPMMVLVNGQTASAAELFACALRDYGKAQLVGTLTYGKGCMQNFEQLSDGSGINFTVANFDPPKSENFDGKGLIPDFEVTLTDEQTENFYLLAQEDDPQLQKALSLLRESLSATSEESSPSSEEPSAE</sequence>
<evidence type="ECO:0000256" key="3">
    <source>
        <dbReference type="ARBA" id="ARBA00022801"/>
    </source>
</evidence>
<feature type="domain" description="PDZ" evidence="7">
    <location>
        <begin position="90"/>
        <end position="162"/>
    </location>
</feature>
<name>A0A7I8D8M8_9FIRM</name>
<proteinExistence type="inferred from homology"/>
<dbReference type="SMART" id="SM00228">
    <property type="entry name" value="PDZ"/>
    <property type="match status" value="1"/>
</dbReference>
<dbReference type="Gene3D" id="3.90.226.10">
    <property type="entry name" value="2-enoyl-CoA Hydratase, Chain A, domain 1"/>
    <property type="match status" value="1"/>
</dbReference>
<dbReference type="SUPFAM" id="SSF50156">
    <property type="entry name" value="PDZ domain-like"/>
    <property type="match status" value="1"/>
</dbReference>
<dbReference type="GO" id="GO:0006508">
    <property type="term" value="P:proteolysis"/>
    <property type="evidence" value="ECO:0007669"/>
    <property type="project" value="UniProtKB-KW"/>
</dbReference>